<keyword evidence="8" id="KW-1185">Reference proteome</keyword>
<dbReference type="GO" id="GO:0003700">
    <property type="term" value="F:DNA-binding transcription factor activity"/>
    <property type="evidence" value="ECO:0007669"/>
    <property type="project" value="TreeGrafter"/>
</dbReference>
<protein>
    <submittedName>
        <fullName evidence="7">Transcriptional regulator, TetR family</fullName>
    </submittedName>
</protein>
<feature type="region of interest" description="Disordered" evidence="5">
    <location>
        <begin position="1"/>
        <end position="21"/>
    </location>
</feature>
<dbReference type="SUPFAM" id="SSF48498">
    <property type="entry name" value="Tetracyclin repressor-like, C-terminal domain"/>
    <property type="match status" value="1"/>
</dbReference>
<evidence type="ECO:0000256" key="4">
    <source>
        <dbReference type="PROSITE-ProRule" id="PRU00335"/>
    </source>
</evidence>
<dbReference type="Gene3D" id="1.10.357.10">
    <property type="entry name" value="Tetracycline Repressor, domain 2"/>
    <property type="match status" value="1"/>
</dbReference>
<dbReference type="AlphaFoldDB" id="A0A225EAP9"/>
<dbReference type="Pfam" id="PF14246">
    <property type="entry name" value="TetR_C_7"/>
    <property type="match status" value="1"/>
</dbReference>
<dbReference type="InterPro" id="IPR039536">
    <property type="entry name" value="TetR_C_Proteobacteria"/>
</dbReference>
<evidence type="ECO:0000256" key="2">
    <source>
        <dbReference type="ARBA" id="ARBA00023125"/>
    </source>
</evidence>
<dbReference type="InterPro" id="IPR050109">
    <property type="entry name" value="HTH-type_TetR-like_transc_reg"/>
</dbReference>
<dbReference type="Pfam" id="PF00440">
    <property type="entry name" value="TetR_N"/>
    <property type="match status" value="1"/>
</dbReference>
<sequence length="227" mass="25316">MEIPSDETRPPVGRRQQNKEKRRGAIIQLAMRSFLEHGFEGTSMSAIATAMGGSKGTLWSYFGSKEELLAAVIETVSSKFQAFMASVLDPKRNVREVLTNFCETYIARISMPDAIAIQRLVLSQAGRLPEVGRIFYDRAPAVNHAALTKYFAALMTAGVIREDDPEDAARMLLDMCTGGYHDLVLWGVGTVDATVERREAARVVRQFLRCYSIAPAADERLKRKRRS</sequence>
<dbReference type="PRINTS" id="PR00455">
    <property type="entry name" value="HTHTETR"/>
</dbReference>
<dbReference type="RefSeq" id="WP_088251679.1">
    <property type="nucleotide sequence ID" value="NZ_NIDE01000001.1"/>
</dbReference>
<keyword evidence="2 4" id="KW-0238">DNA-binding</keyword>
<dbReference type="PANTHER" id="PTHR30055:SF146">
    <property type="entry name" value="HTH-TYPE TRANSCRIPTIONAL DUAL REGULATOR CECR"/>
    <property type="match status" value="1"/>
</dbReference>
<dbReference type="InterPro" id="IPR036271">
    <property type="entry name" value="Tet_transcr_reg_TetR-rel_C_sf"/>
</dbReference>
<organism evidence="7 8">
    <name type="scientific">Fimbriiglobus ruber</name>
    <dbReference type="NCBI Taxonomy" id="1908690"/>
    <lineage>
        <taxon>Bacteria</taxon>
        <taxon>Pseudomonadati</taxon>
        <taxon>Planctomycetota</taxon>
        <taxon>Planctomycetia</taxon>
        <taxon>Gemmatales</taxon>
        <taxon>Gemmataceae</taxon>
        <taxon>Fimbriiglobus</taxon>
    </lineage>
</organism>
<dbReference type="PROSITE" id="PS50977">
    <property type="entry name" value="HTH_TETR_2"/>
    <property type="match status" value="1"/>
</dbReference>
<evidence type="ECO:0000259" key="6">
    <source>
        <dbReference type="PROSITE" id="PS50977"/>
    </source>
</evidence>
<evidence type="ECO:0000313" key="7">
    <source>
        <dbReference type="EMBL" id="OWK46459.1"/>
    </source>
</evidence>
<dbReference type="Gene3D" id="1.10.10.60">
    <property type="entry name" value="Homeodomain-like"/>
    <property type="match status" value="1"/>
</dbReference>
<gene>
    <name evidence="7" type="ORF">FRUB_00158</name>
</gene>
<dbReference type="SUPFAM" id="SSF46689">
    <property type="entry name" value="Homeodomain-like"/>
    <property type="match status" value="1"/>
</dbReference>
<evidence type="ECO:0000256" key="5">
    <source>
        <dbReference type="SAM" id="MobiDB-lite"/>
    </source>
</evidence>
<reference evidence="8" key="1">
    <citation type="submission" date="2017-06" db="EMBL/GenBank/DDBJ databases">
        <title>Genome analysis of Fimbriiglobus ruber SP5, the first member of the order Planctomycetales with confirmed chitinolytic capability.</title>
        <authorList>
            <person name="Ravin N.V."/>
            <person name="Rakitin A.L."/>
            <person name="Ivanova A.A."/>
            <person name="Beletsky A.V."/>
            <person name="Kulichevskaya I.S."/>
            <person name="Mardanov A.V."/>
            <person name="Dedysh S.N."/>
        </authorList>
    </citation>
    <scope>NUCLEOTIDE SEQUENCE [LARGE SCALE GENOMIC DNA]</scope>
    <source>
        <strain evidence="8">SP5</strain>
    </source>
</reference>
<keyword evidence="3" id="KW-0804">Transcription</keyword>
<dbReference type="FunFam" id="1.10.10.60:FF:000141">
    <property type="entry name" value="TetR family transcriptional regulator"/>
    <property type="match status" value="1"/>
</dbReference>
<comment type="caution">
    <text evidence="7">The sequence shown here is derived from an EMBL/GenBank/DDBJ whole genome shotgun (WGS) entry which is preliminary data.</text>
</comment>
<dbReference type="InterPro" id="IPR001647">
    <property type="entry name" value="HTH_TetR"/>
</dbReference>
<evidence type="ECO:0000256" key="1">
    <source>
        <dbReference type="ARBA" id="ARBA00023015"/>
    </source>
</evidence>
<evidence type="ECO:0000256" key="3">
    <source>
        <dbReference type="ARBA" id="ARBA00023163"/>
    </source>
</evidence>
<name>A0A225EAP9_9BACT</name>
<dbReference type="OrthoDB" id="9809994at2"/>
<dbReference type="InterPro" id="IPR009057">
    <property type="entry name" value="Homeodomain-like_sf"/>
</dbReference>
<feature type="DNA-binding region" description="H-T-H motif" evidence="4">
    <location>
        <begin position="43"/>
        <end position="62"/>
    </location>
</feature>
<dbReference type="GO" id="GO:0000976">
    <property type="term" value="F:transcription cis-regulatory region binding"/>
    <property type="evidence" value="ECO:0007669"/>
    <property type="project" value="TreeGrafter"/>
</dbReference>
<evidence type="ECO:0000313" key="8">
    <source>
        <dbReference type="Proteomes" id="UP000214646"/>
    </source>
</evidence>
<dbReference type="EMBL" id="NIDE01000001">
    <property type="protein sequence ID" value="OWK46459.1"/>
    <property type="molecule type" value="Genomic_DNA"/>
</dbReference>
<proteinExistence type="predicted"/>
<keyword evidence="1" id="KW-0805">Transcription regulation</keyword>
<accession>A0A225EAP9</accession>
<dbReference type="Proteomes" id="UP000214646">
    <property type="component" value="Unassembled WGS sequence"/>
</dbReference>
<dbReference type="PANTHER" id="PTHR30055">
    <property type="entry name" value="HTH-TYPE TRANSCRIPTIONAL REGULATOR RUTR"/>
    <property type="match status" value="1"/>
</dbReference>
<feature type="domain" description="HTH tetR-type" evidence="6">
    <location>
        <begin position="20"/>
        <end position="80"/>
    </location>
</feature>